<protein>
    <submittedName>
        <fullName evidence="1">Uncharacterized protein</fullName>
    </submittedName>
</protein>
<accession>F6I3V0</accession>
<dbReference type="PaxDb" id="29760-VIT_18s0041g01320.t01"/>
<name>F6I3V0_VITVI</name>
<evidence type="ECO:0000313" key="1">
    <source>
        <dbReference type="EMBL" id="CCB61673.1"/>
    </source>
</evidence>
<dbReference type="HOGENOM" id="CLU_2692841_0_0_1"/>
<dbReference type="Proteomes" id="UP000009183">
    <property type="component" value="Chromosome 18"/>
</dbReference>
<dbReference type="InParanoid" id="F6I3V0"/>
<dbReference type="EMBL" id="FN596744">
    <property type="protein sequence ID" value="CCB61673.1"/>
    <property type="molecule type" value="Genomic_DNA"/>
</dbReference>
<proteinExistence type="predicted"/>
<dbReference type="AlphaFoldDB" id="F6I3V0"/>
<gene>
    <name evidence="1" type="ordered locus">VIT_18s0041g01320</name>
</gene>
<keyword evidence="2" id="KW-1185">Reference proteome</keyword>
<sequence>MAWNEKILITTLLMRENPVQLAAPMLRCGQSNTWNAGIIRTILDEEEPEERLDMHPNLPIPSLGGLCVFLLFLF</sequence>
<reference evidence="2" key="1">
    <citation type="journal article" date="2007" name="Nature">
        <title>The grapevine genome sequence suggests ancestral hexaploidization in major angiosperm phyla.</title>
        <authorList>
            <consortium name="The French-Italian Public Consortium for Grapevine Genome Characterization."/>
            <person name="Jaillon O."/>
            <person name="Aury J.-M."/>
            <person name="Noel B."/>
            <person name="Policriti A."/>
            <person name="Clepet C."/>
            <person name="Casagrande A."/>
            <person name="Choisne N."/>
            <person name="Aubourg S."/>
            <person name="Vitulo N."/>
            <person name="Jubin C."/>
            <person name="Vezzi A."/>
            <person name="Legeai F."/>
            <person name="Hugueney P."/>
            <person name="Dasilva C."/>
            <person name="Horner D."/>
            <person name="Mica E."/>
            <person name="Jublot D."/>
            <person name="Poulain J."/>
            <person name="Bruyere C."/>
            <person name="Billault A."/>
            <person name="Segurens B."/>
            <person name="Gouyvenoux M."/>
            <person name="Ugarte E."/>
            <person name="Cattonaro F."/>
            <person name="Anthouard V."/>
            <person name="Vico V."/>
            <person name="Del Fabbro C."/>
            <person name="Alaux M."/>
            <person name="Di Gaspero G."/>
            <person name="Dumas V."/>
            <person name="Felice N."/>
            <person name="Paillard S."/>
            <person name="Juman I."/>
            <person name="Moroldo M."/>
            <person name="Scalabrin S."/>
            <person name="Canaguier A."/>
            <person name="Le Clainche I."/>
            <person name="Malacrida G."/>
            <person name="Durand E."/>
            <person name="Pesole G."/>
            <person name="Laucou V."/>
            <person name="Chatelet P."/>
            <person name="Merdinoglu D."/>
            <person name="Delledonne M."/>
            <person name="Pezzotti M."/>
            <person name="Lecharny A."/>
            <person name="Scarpelli C."/>
            <person name="Artiguenave F."/>
            <person name="Pe M.E."/>
            <person name="Valle G."/>
            <person name="Morgante M."/>
            <person name="Caboche M."/>
            <person name="Adam-Blondon A.-F."/>
            <person name="Weissenbach J."/>
            <person name="Quetier F."/>
            <person name="Wincker P."/>
        </authorList>
    </citation>
    <scope>NUCLEOTIDE SEQUENCE [LARGE SCALE GENOMIC DNA]</scope>
    <source>
        <strain evidence="2">cv. Pinot noir / PN40024</strain>
    </source>
</reference>
<organism evidence="1 2">
    <name type="scientific">Vitis vinifera</name>
    <name type="common">Grape</name>
    <dbReference type="NCBI Taxonomy" id="29760"/>
    <lineage>
        <taxon>Eukaryota</taxon>
        <taxon>Viridiplantae</taxon>
        <taxon>Streptophyta</taxon>
        <taxon>Embryophyta</taxon>
        <taxon>Tracheophyta</taxon>
        <taxon>Spermatophyta</taxon>
        <taxon>Magnoliopsida</taxon>
        <taxon>eudicotyledons</taxon>
        <taxon>Gunneridae</taxon>
        <taxon>Pentapetalae</taxon>
        <taxon>rosids</taxon>
        <taxon>Vitales</taxon>
        <taxon>Vitaceae</taxon>
        <taxon>Viteae</taxon>
        <taxon>Vitis</taxon>
    </lineage>
</organism>
<evidence type="ECO:0000313" key="2">
    <source>
        <dbReference type="Proteomes" id="UP000009183"/>
    </source>
</evidence>